<evidence type="ECO:0000256" key="5">
    <source>
        <dbReference type="ARBA" id="ARBA00022499"/>
    </source>
</evidence>
<feature type="compositionally biased region" description="Basic and acidic residues" evidence="17">
    <location>
        <begin position="582"/>
        <end position="595"/>
    </location>
</feature>
<evidence type="ECO:0000256" key="13">
    <source>
        <dbReference type="ARBA" id="ARBA00022990"/>
    </source>
</evidence>
<dbReference type="InterPro" id="IPR036388">
    <property type="entry name" value="WH-like_DNA-bd_sf"/>
</dbReference>
<evidence type="ECO:0000256" key="8">
    <source>
        <dbReference type="ARBA" id="ARBA00022723"/>
    </source>
</evidence>
<dbReference type="EMBL" id="JYDP01000007">
    <property type="protein sequence ID" value="KRZ17344.1"/>
    <property type="molecule type" value="Genomic_DNA"/>
</dbReference>
<dbReference type="SMART" id="SM00249">
    <property type="entry name" value="PHD"/>
    <property type="match status" value="2"/>
</dbReference>
<feature type="domain" description="PHD-type" evidence="18">
    <location>
        <begin position="99"/>
        <end position="160"/>
    </location>
</feature>
<evidence type="ECO:0000256" key="4">
    <source>
        <dbReference type="ARBA" id="ARBA00022491"/>
    </source>
</evidence>
<evidence type="ECO:0000256" key="17">
    <source>
        <dbReference type="SAM" id="MobiDB-lite"/>
    </source>
</evidence>
<dbReference type="EC" id="2.3.1.48" evidence="3"/>
<feature type="compositionally biased region" description="Acidic residues" evidence="17">
    <location>
        <begin position="839"/>
        <end position="855"/>
    </location>
</feature>
<feature type="active site" description="Proton donor/acceptor" evidence="15">
    <location>
        <position position="464"/>
    </location>
</feature>
<feature type="compositionally biased region" description="Polar residues" evidence="17">
    <location>
        <begin position="927"/>
        <end position="938"/>
    </location>
</feature>
<keyword evidence="5" id="KW-1017">Isopeptide bond</keyword>
<keyword evidence="6" id="KW-0597">Phosphoprotein</keyword>
<evidence type="ECO:0000256" key="2">
    <source>
        <dbReference type="ARBA" id="ARBA00010107"/>
    </source>
</evidence>
<evidence type="ECO:0000256" key="15">
    <source>
        <dbReference type="PIRSR" id="PIRSR602717-51"/>
    </source>
</evidence>
<dbReference type="Pfam" id="PF01853">
    <property type="entry name" value="MOZ_SAS"/>
    <property type="match status" value="1"/>
</dbReference>
<dbReference type="GO" id="GO:0008270">
    <property type="term" value="F:zinc ion binding"/>
    <property type="evidence" value="ECO:0007669"/>
    <property type="project" value="UniProtKB-KW"/>
</dbReference>
<dbReference type="InterPro" id="IPR001841">
    <property type="entry name" value="Znf_RING"/>
</dbReference>
<feature type="compositionally biased region" description="Acidic residues" evidence="17">
    <location>
        <begin position="796"/>
        <end position="815"/>
    </location>
</feature>
<dbReference type="InterPro" id="IPR048589">
    <property type="entry name" value="SAMD1-like_WH"/>
</dbReference>
<evidence type="ECO:0000256" key="10">
    <source>
        <dbReference type="ARBA" id="ARBA00022833"/>
    </source>
</evidence>
<evidence type="ECO:0000256" key="6">
    <source>
        <dbReference type="ARBA" id="ARBA00022553"/>
    </source>
</evidence>
<evidence type="ECO:0000259" key="18">
    <source>
        <dbReference type="PROSITE" id="PS50016"/>
    </source>
</evidence>
<keyword evidence="13" id="KW-0007">Acetylation</keyword>
<dbReference type="Gene3D" id="3.30.40.10">
    <property type="entry name" value="Zinc/RING finger domain, C3HC4 (zinc finger)"/>
    <property type="match status" value="2"/>
</dbReference>
<keyword evidence="23" id="KW-1185">Reference proteome</keyword>
<dbReference type="InterPro" id="IPR050603">
    <property type="entry name" value="MYST_HAT"/>
</dbReference>
<keyword evidence="7 22" id="KW-0808">Transferase</keyword>
<proteinExistence type="inferred from homology"/>
<comment type="caution">
    <text evidence="22">The sequence shown here is derived from an EMBL/GenBank/DDBJ whole genome shotgun (WGS) entry which is preliminary data.</text>
</comment>
<evidence type="ECO:0000313" key="22">
    <source>
        <dbReference type="EMBL" id="KRZ17344.1"/>
    </source>
</evidence>
<feature type="compositionally biased region" description="Polar residues" evidence="17">
    <location>
        <begin position="987"/>
        <end position="1001"/>
    </location>
</feature>
<dbReference type="CDD" id="cd16448">
    <property type="entry name" value="RING-H2"/>
    <property type="match status" value="1"/>
</dbReference>
<feature type="compositionally biased region" description="Acidic residues" evidence="17">
    <location>
        <begin position="865"/>
        <end position="875"/>
    </location>
</feature>
<protein>
    <recommendedName>
        <fullName evidence="3">histone acetyltransferase</fullName>
        <ecNumber evidence="3">2.3.1.48</ecNumber>
    </recommendedName>
</protein>
<dbReference type="GO" id="GO:0010484">
    <property type="term" value="F:histone H3 acetyltransferase activity"/>
    <property type="evidence" value="ECO:0007669"/>
    <property type="project" value="TreeGrafter"/>
</dbReference>
<dbReference type="InterPro" id="IPR013083">
    <property type="entry name" value="Znf_RING/FYVE/PHD"/>
</dbReference>
<dbReference type="InterPro" id="IPR002717">
    <property type="entry name" value="HAT_MYST-type"/>
</dbReference>
<dbReference type="GO" id="GO:0070776">
    <property type="term" value="C:MOZ/MORF histone acetyltransferase complex"/>
    <property type="evidence" value="ECO:0007669"/>
    <property type="project" value="TreeGrafter"/>
</dbReference>
<dbReference type="Pfam" id="PF17772">
    <property type="entry name" value="zf-MYST"/>
    <property type="match status" value="1"/>
</dbReference>
<feature type="domain" description="MYST-type HAT" evidence="20">
    <location>
        <begin position="288"/>
        <end position="560"/>
    </location>
</feature>
<keyword evidence="4" id="KW-0678">Repressor</keyword>
<evidence type="ECO:0000259" key="21">
    <source>
        <dbReference type="PROSITE" id="PS52014"/>
    </source>
</evidence>
<dbReference type="Proteomes" id="UP000055024">
    <property type="component" value="Unassembled WGS sequence"/>
</dbReference>
<evidence type="ECO:0000259" key="19">
    <source>
        <dbReference type="PROSITE" id="PS50089"/>
    </source>
</evidence>
<feature type="region of interest" description="Disordered" evidence="17">
    <location>
        <begin position="925"/>
        <end position="1001"/>
    </location>
</feature>
<feature type="region of interest" description="Disordered" evidence="17">
    <location>
        <begin position="795"/>
        <end position="913"/>
    </location>
</feature>
<dbReference type="GO" id="GO:0005634">
    <property type="term" value="C:nucleus"/>
    <property type="evidence" value="ECO:0007669"/>
    <property type="project" value="UniProtKB-SubCell"/>
</dbReference>
<keyword evidence="9 16" id="KW-0863">Zinc-finger</keyword>
<dbReference type="InterPro" id="IPR016181">
    <property type="entry name" value="Acyl_CoA_acyltransferase"/>
</dbReference>
<dbReference type="GO" id="GO:0006357">
    <property type="term" value="P:regulation of transcription by RNA polymerase II"/>
    <property type="evidence" value="ECO:0007669"/>
    <property type="project" value="TreeGrafter"/>
</dbReference>
<evidence type="ECO:0000256" key="16">
    <source>
        <dbReference type="PROSITE-ProRule" id="PRU00175"/>
    </source>
</evidence>
<feature type="domain" description="SAMD1-like winged helix (WH)" evidence="21">
    <location>
        <begin position="13"/>
        <end position="90"/>
    </location>
</feature>
<dbReference type="GO" id="GO:0003682">
    <property type="term" value="F:chromatin binding"/>
    <property type="evidence" value="ECO:0007669"/>
    <property type="project" value="TreeGrafter"/>
</dbReference>
<evidence type="ECO:0000256" key="3">
    <source>
        <dbReference type="ARBA" id="ARBA00013184"/>
    </source>
</evidence>
<dbReference type="Gene3D" id="3.30.60.60">
    <property type="entry name" value="N-acetyl transferase-like"/>
    <property type="match status" value="1"/>
</dbReference>
<dbReference type="GO" id="GO:0003677">
    <property type="term" value="F:DNA binding"/>
    <property type="evidence" value="ECO:0007669"/>
    <property type="project" value="InterPro"/>
</dbReference>
<dbReference type="PANTHER" id="PTHR10615:SF217">
    <property type="entry name" value="HISTONE ACETYLTRANSFERASE"/>
    <property type="match status" value="1"/>
</dbReference>
<dbReference type="InterPro" id="IPR040706">
    <property type="entry name" value="Zf-MYST"/>
</dbReference>
<dbReference type="Gene3D" id="3.40.630.30">
    <property type="match status" value="1"/>
</dbReference>
<evidence type="ECO:0000313" key="23">
    <source>
        <dbReference type="Proteomes" id="UP000055024"/>
    </source>
</evidence>
<dbReference type="OrthoDB" id="5917647at2759"/>
<evidence type="ECO:0000256" key="14">
    <source>
        <dbReference type="ARBA" id="ARBA00023242"/>
    </source>
</evidence>
<dbReference type="Gene3D" id="1.10.10.10">
    <property type="entry name" value="Winged helix-like DNA-binding domain superfamily/Winged helix DNA-binding domain"/>
    <property type="match status" value="1"/>
</dbReference>
<reference evidence="22 23" key="1">
    <citation type="submission" date="2015-01" db="EMBL/GenBank/DDBJ databases">
        <title>Evolution of Trichinella species and genotypes.</title>
        <authorList>
            <person name="Korhonen P.K."/>
            <person name="Edoardo P."/>
            <person name="Giuseppe L.R."/>
            <person name="Gasser R.B."/>
        </authorList>
    </citation>
    <scope>NUCLEOTIDE SEQUENCE [LARGE SCALE GENOMIC DNA]</scope>
    <source>
        <strain evidence="22">ISS1029</strain>
    </source>
</reference>
<keyword evidence="8" id="KW-0479">Metal-binding</keyword>
<dbReference type="SUPFAM" id="SSF57903">
    <property type="entry name" value="FYVE/PHD zinc finger"/>
    <property type="match status" value="2"/>
</dbReference>
<keyword evidence="12" id="KW-0156">Chromatin regulator</keyword>
<keyword evidence="14" id="KW-0539">Nucleus</keyword>
<accession>A0A0V1I437</accession>
<evidence type="ECO:0000256" key="9">
    <source>
        <dbReference type="ARBA" id="ARBA00022771"/>
    </source>
</evidence>
<feature type="domain" description="RING-type" evidence="19">
    <location>
        <begin position="160"/>
        <end position="205"/>
    </location>
</feature>
<sequence length="1291" mass="145705">MEPEMDEQESDIACQAPDPTILEKILFTISKIKRERLRCTLERIIQRMQDIGIEAKEIEHQVNLACQKGLIIETPPTGGRPCSYHDACHMRIPARTVQSYRCVFCKTVKKQHKDKSVDFVLTCEKCKKPGHPSCWKVSVEFAKKVINSGENWHCEKCKACNICEKEEQETVMRVVCNNCGKGYHWNCLPTNLQSTKTLATCPACEKKSKKPSKRKTSTCTVKVAKTRGKGKAQPLVVSSDDNASPSRSMTPTLDGLPDGIISQADIELYKLVHNEALKCYDSLPEMATDRVCPPEICVSGFYMKSWYSSPYPQEYACLKTLYLCDFCLKYLKTQQMRFSHQHKCRLFHPPGDEIYRQGNLSFFEVDGNKSKAYCQNLCLLAKLFIDHKTLLYDVEPFLFYVLTLRDKTGFHLVGYFSKEKFNVQKFNVSCIMTLPAFQKKGYGRFLIDFSYLLSKREGILGTPERPLSELGRISYESYWRYVIMKYLSEHRNEKTLSCKVISDATGMQMYDVFQTLQNLDMVRTQGKKVIYFVNMNKVDSYMKTHQVHFKLDEARLRWVPPQPEAKIPEEPPNKVNQTQVELPKESSMESHDEPSRKRRKSQPVVPPPTITLRRRTVRKTLHDVEDVIPDEQLNDEKQPEQQKQLKRRGRRRKINVEVTNNIVTRQTTLNEIFQSTPKRKLRHRRDSEMLESNNTEKEISNNNMQVCSENAESVSKTENTEEALGDVFESESWEMNLESHFETNHCSENENDFKAVENEDTATFIIHDSAEFSSTNEEIEMDGKDFWTGSLSISTDSEEEIEAEAEQEQLQDVNQEEEKEKGDEQGEEEMEEVKGKEEDGIDDYDYDDDDDDDVKADESLKISAADEESDVDTDTEIQQLTIGSVEKLSEDGPPVLLPMTYDSCPSTPLDDNASQHLTMPLLLKASDNASRVLSVSQDDSSEEAMKIRNEDSPISSKLKELSPSEQAISEKQAGQRKKTLNKRNSETLRNSAESSPLEESQSVFYTPSSSVHFPAFTDYTTNSTSTVAEPGSYFDQSKYPLAAEEDNCMNRSSDYESFTKLCSFSGELFDHQQQQEQQQQQQQQQQYSLTASTSFQSTSSAAEVQQIMDANNPSVSMASYSLSPFTLQQGSNNSANNSNNNANLQYSAGTLSYYYYPPVTSNACQPVVGDLGLSTAGLNSNFYVNPYMPFGSPSTVGYFQPNSTAATATVAAAALMTVPSNNNASPMELGVMGLPQEAHSAAVSGFQQASAANLIATAAGSVQANPTTIAGANDLFYYNLSQTAMMSDSRR</sequence>
<dbReference type="FunFam" id="3.40.630.30:FF:000001">
    <property type="entry name" value="Histone acetyltransferase"/>
    <property type="match status" value="1"/>
</dbReference>
<dbReference type="InterPro" id="IPR019787">
    <property type="entry name" value="Znf_PHD-finger"/>
</dbReference>
<dbReference type="InterPro" id="IPR011011">
    <property type="entry name" value="Znf_FYVE_PHD"/>
</dbReference>
<feature type="region of interest" description="Disordered" evidence="17">
    <location>
        <begin position="563"/>
        <end position="652"/>
    </location>
</feature>
<dbReference type="PANTHER" id="PTHR10615">
    <property type="entry name" value="HISTONE ACETYLTRANSFERASE"/>
    <property type="match status" value="1"/>
</dbReference>
<evidence type="ECO:0000256" key="11">
    <source>
        <dbReference type="ARBA" id="ARBA00022843"/>
    </source>
</evidence>
<organism evidence="22 23">
    <name type="scientific">Trichinella zimbabwensis</name>
    <dbReference type="NCBI Taxonomy" id="268475"/>
    <lineage>
        <taxon>Eukaryota</taxon>
        <taxon>Metazoa</taxon>
        <taxon>Ecdysozoa</taxon>
        <taxon>Nematoda</taxon>
        <taxon>Enoplea</taxon>
        <taxon>Dorylaimia</taxon>
        <taxon>Trichinellida</taxon>
        <taxon>Trichinellidae</taxon>
        <taxon>Trichinella</taxon>
    </lineage>
</organism>
<dbReference type="PROSITE" id="PS52014">
    <property type="entry name" value="SAMD1_WH"/>
    <property type="match status" value="1"/>
</dbReference>
<feature type="compositionally biased region" description="Basic and acidic residues" evidence="17">
    <location>
        <begin position="943"/>
        <end position="962"/>
    </location>
</feature>
<feature type="compositionally biased region" description="Polar residues" evidence="17">
    <location>
        <begin position="239"/>
        <end position="251"/>
    </location>
</feature>
<comment type="similarity">
    <text evidence="2">Belongs to the MYST (SAS/MOZ) family.</text>
</comment>
<evidence type="ECO:0000256" key="7">
    <source>
        <dbReference type="ARBA" id="ARBA00022679"/>
    </source>
</evidence>
<comment type="subcellular location">
    <subcellularLocation>
        <location evidence="1">Nucleus</location>
    </subcellularLocation>
</comment>
<evidence type="ECO:0000259" key="20">
    <source>
        <dbReference type="PROSITE" id="PS51726"/>
    </source>
</evidence>
<gene>
    <name evidence="22" type="primary">KAT6B</name>
    <name evidence="22" type="ORF">T11_8340</name>
</gene>
<dbReference type="PROSITE" id="PS50016">
    <property type="entry name" value="ZF_PHD_2"/>
    <property type="match status" value="2"/>
</dbReference>
<evidence type="ECO:0000256" key="12">
    <source>
        <dbReference type="ARBA" id="ARBA00022853"/>
    </source>
</evidence>
<evidence type="ECO:0000256" key="1">
    <source>
        <dbReference type="ARBA" id="ARBA00004123"/>
    </source>
</evidence>
<name>A0A0V1I437_9BILA</name>
<dbReference type="SUPFAM" id="SSF55729">
    <property type="entry name" value="Acyl-CoA N-acyltransferases (Nat)"/>
    <property type="match status" value="1"/>
</dbReference>
<keyword evidence="10" id="KW-0862">Zinc</keyword>
<dbReference type="PROSITE" id="PS51726">
    <property type="entry name" value="MYST_HAT"/>
    <property type="match status" value="1"/>
</dbReference>
<dbReference type="PROSITE" id="PS50089">
    <property type="entry name" value="ZF_RING_2"/>
    <property type="match status" value="1"/>
</dbReference>
<keyword evidence="11" id="KW-0832">Ubl conjugation</keyword>
<dbReference type="InterPro" id="IPR001965">
    <property type="entry name" value="Znf_PHD"/>
</dbReference>
<feature type="domain" description="PHD-type" evidence="18">
    <location>
        <begin position="157"/>
        <end position="207"/>
    </location>
</feature>
<dbReference type="GO" id="GO:0003712">
    <property type="term" value="F:transcription coregulator activity"/>
    <property type="evidence" value="ECO:0007669"/>
    <property type="project" value="TreeGrafter"/>
</dbReference>
<dbReference type="STRING" id="268475.A0A0V1I437"/>
<dbReference type="SMART" id="SM00184">
    <property type="entry name" value="RING"/>
    <property type="match status" value="1"/>
</dbReference>
<feature type="region of interest" description="Disordered" evidence="17">
    <location>
        <begin position="230"/>
        <end position="254"/>
    </location>
</feature>